<dbReference type="PANTHER" id="PTHR23241:SF102">
    <property type="entry name" value="LD23009P"/>
    <property type="match status" value="1"/>
</dbReference>
<keyword evidence="4 5" id="KW-0472">Membrane</keyword>
<feature type="transmembrane region" description="Helical" evidence="5">
    <location>
        <begin position="36"/>
        <end position="61"/>
    </location>
</feature>
<keyword evidence="3 5" id="KW-1133">Transmembrane helix</keyword>
<feature type="domain" description="TMEM205-like" evidence="6">
    <location>
        <begin position="38"/>
        <end position="145"/>
    </location>
</feature>
<proteinExistence type="predicted"/>
<accession>A0A098DNA7</accession>
<feature type="transmembrane region" description="Helical" evidence="5">
    <location>
        <begin position="73"/>
        <end position="94"/>
    </location>
</feature>
<reference evidence="7" key="3">
    <citation type="submission" date="2017-01" db="UniProtKB">
        <authorList>
            <consortium name="EnsemblFungi"/>
        </authorList>
    </citation>
    <scope>IDENTIFICATION</scope>
    <source>
        <strain evidence="7">PH-1 / ATCC MYA-4620 / FGSC 9075 / NRRL 31084</strain>
    </source>
</reference>
<organism evidence="7">
    <name type="scientific">Gibberella zeae (strain ATCC MYA-4620 / CBS 123657 / FGSC 9075 / NRRL 31084 / PH-1)</name>
    <name type="common">Wheat head blight fungus</name>
    <name type="synonym">Fusarium graminearum</name>
    <dbReference type="NCBI Taxonomy" id="229533"/>
    <lineage>
        <taxon>Eukaryota</taxon>
        <taxon>Fungi</taxon>
        <taxon>Dikarya</taxon>
        <taxon>Ascomycota</taxon>
        <taxon>Pezizomycotina</taxon>
        <taxon>Sordariomycetes</taxon>
        <taxon>Hypocreomycetidae</taxon>
        <taxon>Hypocreales</taxon>
        <taxon>Nectriaceae</taxon>
        <taxon>Fusarium</taxon>
    </lineage>
</organism>
<dbReference type="InterPro" id="IPR025423">
    <property type="entry name" value="TMEM205-like"/>
</dbReference>
<feature type="transmembrane region" description="Helical" evidence="5">
    <location>
        <begin position="114"/>
        <end position="135"/>
    </location>
</feature>
<dbReference type="AlphaFoldDB" id="A0A098DNA7"/>
<evidence type="ECO:0000259" key="6">
    <source>
        <dbReference type="Pfam" id="PF13664"/>
    </source>
</evidence>
<dbReference type="InterPro" id="IPR053009">
    <property type="entry name" value="Xanthocillin_Biosynth-Assoc"/>
</dbReference>
<evidence type="ECO:0000256" key="4">
    <source>
        <dbReference type="ARBA" id="ARBA00023136"/>
    </source>
</evidence>
<gene>
    <name evidence="7" type="primary">FG06720.1</name>
</gene>
<reference evidence="7" key="2">
    <citation type="journal article" date="2010" name="Nature">
        <title>Comparative genomics reveals mobile pathogenicity chromosomes in Fusarium.</title>
        <authorList>
            <person name="Ma L.J."/>
            <person name="van der Does H.C."/>
            <person name="Borkovich K.A."/>
            <person name="Coleman J.J."/>
            <person name="Daboussi M.J."/>
            <person name="Di Pietro A."/>
            <person name="Dufresne M."/>
            <person name="Freitag M."/>
            <person name="Grabherr M."/>
            <person name="Henrissat B."/>
            <person name="Houterman P.M."/>
            <person name="Kang S."/>
            <person name="Shim W.B."/>
            <person name="Woloshuk C."/>
            <person name="Xie X."/>
            <person name="Xu J.R."/>
            <person name="Antoniw J."/>
            <person name="Baker S.E."/>
            <person name="Bluhm B.H."/>
            <person name="Breakspear A."/>
            <person name="Brown D.W."/>
            <person name="Butchko R.A."/>
            <person name="Chapman S."/>
            <person name="Coulson R."/>
            <person name="Coutinho P.M."/>
            <person name="Danchin E.G."/>
            <person name="Diener A."/>
            <person name="Gale L.R."/>
            <person name="Gardiner D.M."/>
            <person name="Goff S."/>
            <person name="Hammond-Kosack K.E."/>
            <person name="Hilburn K."/>
            <person name="Hua-Van A."/>
            <person name="Jonkers W."/>
            <person name="Kazan K."/>
            <person name="Kodira C.D."/>
            <person name="Koehrsen M."/>
            <person name="Kumar L."/>
            <person name="Lee Y.H."/>
            <person name="Li L."/>
            <person name="Manners J.M."/>
            <person name="Miranda-Saavedra D."/>
            <person name="Mukherjee M."/>
            <person name="Park G."/>
            <person name="Park J."/>
            <person name="Park S.Y."/>
            <person name="Proctor R.H."/>
            <person name="Regev A."/>
            <person name="Ruiz-Roldan M.C."/>
            <person name="Sain D."/>
            <person name="Sakthikumar S."/>
            <person name="Sykes S."/>
            <person name="Schwartz D.C."/>
            <person name="Turgeon B.G."/>
            <person name="Wapinski I."/>
            <person name="Yoder O."/>
            <person name="Young S."/>
            <person name="Zeng Q."/>
            <person name="Zhou S."/>
            <person name="Galagan J."/>
            <person name="Cuomo C.A."/>
            <person name="Kistler H.C."/>
            <person name="Rep M."/>
        </authorList>
    </citation>
    <scope>GENOME REANNOTATION</scope>
    <source>
        <strain evidence="7">PH-1 / ATCC MYA-4620 / FGSC 9075 / NRRL 31084</strain>
    </source>
</reference>
<dbReference type="EnsemblFungi" id="CEF83361">
    <property type="protein sequence ID" value="CEF83361"/>
    <property type="gene ID" value="FGRRES_06720_M"/>
</dbReference>
<protein>
    <recommendedName>
        <fullName evidence="6">TMEM205-like domain-containing protein</fullName>
    </recommendedName>
</protein>
<feature type="transmembrane region" description="Helical" evidence="5">
    <location>
        <begin position="175"/>
        <end position="196"/>
    </location>
</feature>
<dbReference type="GO" id="GO:0016020">
    <property type="term" value="C:membrane"/>
    <property type="evidence" value="ECO:0007669"/>
    <property type="project" value="UniProtKB-SubCell"/>
</dbReference>
<evidence type="ECO:0000313" key="7">
    <source>
        <dbReference type="EnsemblFungi" id="CEF83361"/>
    </source>
</evidence>
<evidence type="ECO:0000256" key="5">
    <source>
        <dbReference type="SAM" id="Phobius"/>
    </source>
</evidence>
<name>A0A098DNA7_GIBZE</name>
<dbReference type="PANTHER" id="PTHR23241">
    <property type="entry name" value="LATE EMBRYOGENESIS ABUNDANT PLANTS LEA-RELATED"/>
    <property type="match status" value="1"/>
</dbReference>
<sequence length="209" mass="22470">MKHHQFSSIRTHKVKAIATMSSTAKAVALSPAPYHIITYGTLLGTTFFHSFVNGIVAFRAVDRASFSAIQQKLFPIYFGLQTVLPGVLALTFPGNSLIGLANGPAGLVSEFARWHSLLPISVMGITGAINLLVLLPMTVDIIKKRRGQVKRDGKEYYAEGPHSDQMKALNKKFGMLHGISSLLNLATFVAAVGYGFTLGGRVLSVADLA</sequence>
<evidence type="ECO:0000256" key="1">
    <source>
        <dbReference type="ARBA" id="ARBA00004370"/>
    </source>
</evidence>
<accession>A0A0E0SA98</accession>
<dbReference type="EMBL" id="HG970335">
    <property type="status" value="NOT_ANNOTATED_CDS"/>
    <property type="molecule type" value="Genomic_DNA"/>
</dbReference>
<evidence type="ECO:0000256" key="3">
    <source>
        <dbReference type="ARBA" id="ARBA00022989"/>
    </source>
</evidence>
<dbReference type="Pfam" id="PF13664">
    <property type="entry name" value="DUF4149"/>
    <property type="match status" value="1"/>
</dbReference>
<reference evidence="7" key="1">
    <citation type="journal article" date="2007" name="Science">
        <title>The Fusarium graminearum genome reveals a link between localized polymorphism and pathogen specialization.</title>
        <authorList>
            <person name="Cuomo C.A."/>
            <person name="Gueldener U."/>
            <person name="Xu J.-R."/>
            <person name="Trail F."/>
            <person name="Turgeon B.G."/>
            <person name="Di Pietro A."/>
            <person name="Walton J.D."/>
            <person name="Ma L.-J."/>
            <person name="Baker S.E."/>
            <person name="Rep M."/>
            <person name="Adam G."/>
            <person name="Antoniw J."/>
            <person name="Baldwin T."/>
            <person name="Calvo S.E."/>
            <person name="Chang Y.-L."/>
            <person name="DeCaprio D."/>
            <person name="Gale L.R."/>
            <person name="Gnerre S."/>
            <person name="Goswami R.S."/>
            <person name="Hammond-Kosack K."/>
            <person name="Harris L.J."/>
            <person name="Hilburn K."/>
            <person name="Kennell J.C."/>
            <person name="Kroken S."/>
            <person name="Magnuson J.K."/>
            <person name="Mannhaupt G."/>
            <person name="Mauceli E.W."/>
            <person name="Mewes H.-W."/>
            <person name="Mitterbauer R."/>
            <person name="Muehlbauer G."/>
            <person name="Muensterkoetter M."/>
            <person name="Nelson D."/>
            <person name="O'Donnell K."/>
            <person name="Ouellet T."/>
            <person name="Qi W."/>
            <person name="Quesneville H."/>
            <person name="Roncero M.I.G."/>
            <person name="Seong K.-Y."/>
            <person name="Tetko I.V."/>
            <person name="Urban M."/>
            <person name="Waalwijk C."/>
            <person name="Ward T.J."/>
            <person name="Yao J."/>
            <person name="Birren B.W."/>
            <person name="Kistler H.C."/>
        </authorList>
    </citation>
    <scope>NUCLEOTIDE SEQUENCE [LARGE SCALE GENOMIC DNA]</scope>
    <source>
        <strain evidence="7">PH-1 / ATCC MYA-4620 / FGSC 9075 / NRRL 31084</strain>
    </source>
</reference>
<keyword evidence="2 5" id="KW-0812">Transmembrane</keyword>
<comment type="subcellular location">
    <subcellularLocation>
        <location evidence="1">Membrane</location>
    </subcellularLocation>
</comment>
<evidence type="ECO:0000256" key="2">
    <source>
        <dbReference type="ARBA" id="ARBA00022692"/>
    </source>
</evidence>